<sequence length="41" mass="4725">MCFLLLIAYLVSNDFRIFFRKHSINGGNAVTGENVVYQPIY</sequence>
<keyword evidence="2" id="KW-1185">Reference proteome</keyword>
<proteinExistence type="predicted"/>
<dbReference type="EMBL" id="CP004044">
    <property type="protein sequence ID" value="AGC67068.1"/>
    <property type="molecule type" value="Genomic_DNA"/>
</dbReference>
<dbReference type="PATRIC" id="fig|1121335.3.peg.34"/>
<reference evidence="1 2" key="1">
    <citation type="journal article" date="2013" name="Genome Announc.">
        <title>Complete genome sequence of Clostridium stercorarium subsp. stercorarium strain DSM 8532, a thermophilic degrader of plant cell wall fibers.</title>
        <authorList>
            <person name="Poehlein A."/>
            <person name="Zverlov V.V."/>
            <person name="Daniel R."/>
            <person name="Schwarz W.H."/>
            <person name="Liebl W."/>
        </authorList>
    </citation>
    <scope>NUCLEOTIDE SEQUENCE [LARGE SCALE GENOMIC DNA]</scope>
    <source>
        <strain evidence="2">ATCC 35414 / DSM 8532 / NCIMB 11754</strain>
    </source>
</reference>
<dbReference type="KEGG" id="css:Cst_c00360"/>
<dbReference type="Proteomes" id="UP000011220">
    <property type="component" value="Chromosome"/>
</dbReference>
<organism evidence="1 2">
    <name type="scientific">Thermoclostridium stercorarium (strain ATCC 35414 / DSM 8532 / NCIMB 11754)</name>
    <name type="common">Clostridium stercorarium</name>
    <dbReference type="NCBI Taxonomy" id="1121335"/>
    <lineage>
        <taxon>Bacteria</taxon>
        <taxon>Bacillati</taxon>
        <taxon>Bacillota</taxon>
        <taxon>Clostridia</taxon>
        <taxon>Eubacteriales</taxon>
        <taxon>Oscillospiraceae</taxon>
        <taxon>Thermoclostridium</taxon>
    </lineage>
</organism>
<evidence type="ECO:0000313" key="2">
    <source>
        <dbReference type="Proteomes" id="UP000011220"/>
    </source>
</evidence>
<accession>L7VNF3</accession>
<name>L7VNF3_THES1</name>
<evidence type="ECO:0000313" key="1">
    <source>
        <dbReference type="EMBL" id="AGC67068.1"/>
    </source>
</evidence>
<dbReference type="STRING" id="1121335.Cst_c00360"/>
<dbReference type="AlphaFoldDB" id="L7VNF3"/>
<gene>
    <name evidence="1" type="ordered locus">Cst_c00360</name>
</gene>
<protein>
    <submittedName>
        <fullName evidence="1">Uncharacterized protein</fullName>
    </submittedName>
</protein>